<evidence type="ECO:0000256" key="1">
    <source>
        <dbReference type="SAM" id="MobiDB-lite"/>
    </source>
</evidence>
<feature type="region of interest" description="Disordered" evidence="1">
    <location>
        <begin position="233"/>
        <end position="262"/>
    </location>
</feature>
<feature type="compositionally biased region" description="Low complexity" evidence="1">
    <location>
        <begin position="389"/>
        <end position="398"/>
    </location>
</feature>
<comment type="caution">
    <text evidence="2">The sequence shown here is derived from an EMBL/GenBank/DDBJ whole genome shotgun (WGS) entry which is preliminary data.</text>
</comment>
<feature type="compositionally biased region" description="Basic and acidic residues" evidence="1">
    <location>
        <begin position="477"/>
        <end position="493"/>
    </location>
</feature>
<organism evidence="2 3">
    <name type="scientific">Brassica napus</name>
    <name type="common">Rape</name>
    <dbReference type="NCBI Taxonomy" id="3708"/>
    <lineage>
        <taxon>Eukaryota</taxon>
        <taxon>Viridiplantae</taxon>
        <taxon>Streptophyta</taxon>
        <taxon>Embryophyta</taxon>
        <taxon>Tracheophyta</taxon>
        <taxon>Spermatophyta</taxon>
        <taxon>Magnoliopsida</taxon>
        <taxon>eudicotyledons</taxon>
        <taxon>Gunneridae</taxon>
        <taxon>Pentapetalae</taxon>
        <taxon>rosids</taxon>
        <taxon>malvids</taxon>
        <taxon>Brassicales</taxon>
        <taxon>Brassicaceae</taxon>
        <taxon>Brassiceae</taxon>
        <taxon>Brassica</taxon>
    </lineage>
</organism>
<evidence type="ECO:0000313" key="3">
    <source>
        <dbReference type="Proteomes" id="UP000824890"/>
    </source>
</evidence>
<dbReference type="InterPro" id="IPR040412">
    <property type="entry name" value="At1g65710-like"/>
</dbReference>
<accession>A0ABQ8ARN7</accession>
<feature type="compositionally biased region" description="Basic residues" evidence="1">
    <location>
        <begin position="128"/>
        <end position="139"/>
    </location>
</feature>
<feature type="compositionally biased region" description="Basic and acidic residues" evidence="1">
    <location>
        <begin position="108"/>
        <end position="119"/>
    </location>
</feature>
<feature type="region of interest" description="Disordered" evidence="1">
    <location>
        <begin position="429"/>
        <end position="540"/>
    </location>
</feature>
<name>A0ABQ8ARN7_BRANA</name>
<sequence length="737" mass="82342">KKPSPIPLSSGDVKSPDPVKPDVNKPTKPVIELPVKPAIESPYPAVEEAKTIISEKVERKKKRMLQRWEKSSVRTSSCTKEEVDAILIQCGKLSRSNSKTRRYSGSKRSFDFDQNERTRGGGGGEKWKGRRREGRRRLKGIVTRANGSPRERRRRTPSRERERGGAAGWSRRVSRSPAKRSEAINPSGNLVISSNIKFVTVPATDPSSKRVTVKRSIGEACRTAAMIIDQNATKGDKKKKMIKRENEDKRPQVISRSRSLRRSRDFDLSPETLLLQSSEEDKSSYTALLLKDIKDFHGKSSNDDDDEEEEDPFSRLPSCVTKACSIVEAVADLNSTSSDLNRFRFTSTVKKVDLVEPRFEKYVTVKRGCVRWRSKNHVQMGCCLSKKPSPIPLSSGDVKSPDPVKPDLPVKPAIESPYPAVEEAKPIISEKVEKEEENATIGATPKQEDTLAQREASILTRTRGTRGGGGGEVEGEEERRKTTPQRNRDRGGVERANGSPRERRRRTPSRERERGGAAGGSRRVSRSPAKRSEAINPSGNLVISSNIKFVTVPATDPSSKRVTVKRSIGEACRTAAMSNVQPPPRRKPLGVIDQNATKGDKKKKMIKRENEDKRPQVISRSRSLRRSRDFDLKDKSSYTALLLKDIKDFHGKSSNDDDDEEEEDPFSRLPSCVTKACSIVEAVADLNSTSSDLNRFRFTSTVKKVDLVEPRFEKYVTVKRGCCSLEKQESCGSNNLT</sequence>
<protein>
    <submittedName>
        <fullName evidence="2">Uncharacterized protein</fullName>
    </submittedName>
</protein>
<keyword evidence="3" id="KW-1185">Reference proteome</keyword>
<dbReference type="Proteomes" id="UP000824890">
    <property type="component" value="Unassembled WGS sequence"/>
</dbReference>
<proteinExistence type="predicted"/>
<feature type="region of interest" description="Disordered" evidence="1">
    <location>
        <begin position="389"/>
        <end position="417"/>
    </location>
</feature>
<dbReference type="EMBL" id="JAGKQM010000013">
    <property type="protein sequence ID" value="KAH0895187.1"/>
    <property type="molecule type" value="Genomic_DNA"/>
</dbReference>
<dbReference type="PANTHER" id="PTHR34367">
    <property type="entry name" value="OS02G0734667 PROTEIN"/>
    <property type="match status" value="1"/>
</dbReference>
<reference evidence="2 3" key="1">
    <citation type="submission" date="2021-05" db="EMBL/GenBank/DDBJ databases">
        <title>Genome Assembly of Synthetic Allotetraploid Brassica napus Reveals Homoeologous Exchanges between Subgenomes.</title>
        <authorList>
            <person name="Davis J.T."/>
        </authorList>
    </citation>
    <scope>NUCLEOTIDE SEQUENCE [LARGE SCALE GENOMIC DNA]</scope>
    <source>
        <strain evidence="3">cv. Da-Ae</strain>
        <tissue evidence="2">Seedling</tissue>
    </source>
</reference>
<feature type="non-terminal residue" evidence="2">
    <location>
        <position position="1"/>
    </location>
</feature>
<dbReference type="PANTHER" id="PTHR34367:SF1">
    <property type="entry name" value="OS04G0528600 PROTEIN"/>
    <property type="match status" value="1"/>
</dbReference>
<feature type="compositionally biased region" description="Basic and acidic residues" evidence="1">
    <location>
        <begin position="14"/>
        <end position="25"/>
    </location>
</feature>
<feature type="region of interest" description="Disordered" evidence="1">
    <location>
        <begin position="573"/>
        <end position="625"/>
    </location>
</feature>
<feature type="region of interest" description="Disordered" evidence="1">
    <location>
        <begin position="1"/>
        <end position="28"/>
    </location>
</feature>
<evidence type="ECO:0000313" key="2">
    <source>
        <dbReference type="EMBL" id="KAH0895187.1"/>
    </source>
</evidence>
<gene>
    <name evidence="2" type="ORF">HID58_057616</name>
</gene>
<feature type="region of interest" description="Disordered" evidence="1">
    <location>
        <begin position="93"/>
        <end position="186"/>
    </location>
</feature>